<sequence>YSFSFVINDTNRDRIVGGERIYAFHVPHGKSGQQVVDSLQRQLELMGAITTGIFSVDCETYQSNNLKGAAQRILHVLHNSEQPTSCFAILDNGTTLVADVIFELLVAKLTQSKSGKDGYYERRKGLKIESKGPSFELSDFIVKIGSVSMASDFKGILVEVEYCPCAIPGECWELMKEMMQSFMGTLVENPPMAVKNKKRISFIHPLTLLLFRQKYNNYNAMADLDEQIANKAIFFGFLASMLAMAMDWFLEGKLSVYHALLVCTACMCIAALASFVLGRSKKVPKINFDSPESRNWLKQWKAVFITRRALLPFVKLEAKRVHSVILQKASNIQTCLFDHGPVHNNSSMQCNFHKTLRDEILAQHEKKKPSWKNSSTDTWQDSPFAVAKLFMQSPGYDDKSSFDEIDFNGLAVYMFNCKEFTQQPSQTLKTLSD</sequence>
<evidence type="ECO:0000256" key="2">
    <source>
        <dbReference type="ARBA" id="ARBA00010743"/>
    </source>
</evidence>
<dbReference type="PANTHER" id="PTHR12465">
    <property type="entry name" value="UBIQUITIN SPECIFIC PROTEASE HOMOLOG 49"/>
    <property type="match status" value="1"/>
</dbReference>
<gene>
    <name evidence="6" type="primary">MED20</name>
    <name evidence="8" type="ORF">MAR_012621</name>
</gene>
<feature type="non-terminal residue" evidence="8">
    <location>
        <position position="1"/>
    </location>
</feature>
<dbReference type="PANTHER" id="PTHR12465:SF0">
    <property type="entry name" value="MEDIATOR OF RNA POLYMERASE II TRANSCRIPTION SUBUNIT 20"/>
    <property type="match status" value="1"/>
</dbReference>
<protein>
    <recommendedName>
        <fullName evidence="3 6">Mediator of RNA polymerase II transcription subunit 20</fullName>
    </recommendedName>
    <alternativeName>
        <fullName evidence="5 6">Mediator complex subunit 20</fullName>
    </alternativeName>
</protein>
<keyword evidence="7" id="KW-1133">Transmembrane helix</keyword>
<keyword evidence="4 6" id="KW-0539">Nucleus</keyword>
<comment type="similarity">
    <text evidence="2 6">Belongs to the Mediator complex subunit 20 family.</text>
</comment>
<dbReference type="EMBL" id="CP111025">
    <property type="protein sequence ID" value="WAR26917.1"/>
    <property type="molecule type" value="Genomic_DNA"/>
</dbReference>
<dbReference type="Pfam" id="PF15112">
    <property type="entry name" value="DUF4559"/>
    <property type="match status" value="1"/>
</dbReference>
<evidence type="ECO:0000313" key="8">
    <source>
        <dbReference type="EMBL" id="WAR26917.1"/>
    </source>
</evidence>
<keyword evidence="7" id="KW-0812">Transmembrane</keyword>
<keyword evidence="6" id="KW-0010">Activator</keyword>
<keyword evidence="6" id="KW-0804">Transcription</keyword>
<dbReference type="InterPro" id="IPR027897">
    <property type="entry name" value="DUF4559"/>
</dbReference>
<evidence type="ECO:0000256" key="3">
    <source>
        <dbReference type="ARBA" id="ARBA00019690"/>
    </source>
</evidence>
<feature type="non-terminal residue" evidence="8">
    <location>
        <position position="433"/>
    </location>
</feature>
<feature type="transmembrane region" description="Helical" evidence="7">
    <location>
        <begin position="256"/>
        <end position="277"/>
    </location>
</feature>
<dbReference type="InterPro" id="IPR013921">
    <property type="entry name" value="Mediator_Med20"/>
</dbReference>
<dbReference type="Pfam" id="PF08612">
    <property type="entry name" value="Med20"/>
    <property type="match status" value="1"/>
</dbReference>
<keyword evidence="6" id="KW-0805">Transcription regulation</keyword>
<evidence type="ECO:0000256" key="6">
    <source>
        <dbReference type="RuleBase" id="RU364152"/>
    </source>
</evidence>
<organism evidence="8 9">
    <name type="scientific">Mya arenaria</name>
    <name type="common">Soft-shell clam</name>
    <dbReference type="NCBI Taxonomy" id="6604"/>
    <lineage>
        <taxon>Eukaryota</taxon>
        <taxon>Metazoa</taxon>
        <taxon>Spiralia</taxon>
        <taxon>Lophotrochozoa</taxon>
        <taxon>Mollusca</taxon>
        <taxon>Bivalvia</taxon>
        <taxon>Autobranchia</taxon>
        <taxon>Heteroconchia</taxon>
        <taxon>Euheterodonta</taxon>
        <taxon>Imparidentia</taxon>
        <taxon>Neoheterodontei</taxon>
        <taxon>Myida</taxon>
        <taxon>Myoidea</taxon>
        <taxon>Myidae</taxon>
        <taxon>Mya</taxon>
    </lineage>
</organism>
<evidence type="ECO:0000256" key="4">
    <source>
        <dbReference type="ARBA" id="ARBA00023242"/>
    </source>
</evidence>
<evidence type="ECO:0000256" key="7">
    <source>
        <dbReference type="SAM" id="Phobius"/>
    </source>
</evidence>
<reference evidence="8" key="1">
    <citation type="submission" date="2022-11" db="EMBL/GenBank/DDBJ databases">
        <title>Centuries of genome instability and evolution in soft-shell clam transmissible cancer (bioRxiv).</title>
        <authorList>
            <person name="Hart S.F.M."/>
            <person name="Yonemitsu M.A."/>
            <person name="Giersch R.M."/>
            <person name="Beal B.F."/>
            <person name="Arriagada G."/>
            <person name="Davis B.W."/>
            <person name="Ostrander E.A."/>
            <person name="Goff S.P."/>
            <person name="Metzger M.J."/>
        </authorList>
    </citation>
    <scope>NUCLEOTIDE SEQUENCE</scope>
    <source>
        <strain evidence="8">MELC-2E11</strain>
        <tissue evidence="8">Siphon/mantle</tissue>
    </source>
</reference>
<name>A0ABY7FXK6_MYAAR</name>
<proteinExistence type="inferred from homology"/>
<keyword evidence="7" id="KW-0472">Membrane</keyword>
<feature type="transmembrane region" description="Helical" evidence="7">
    <location>
        <begin position="232"/>
        <end position="250"/>
    </location>
</feature>
<evidence type="ECO:0000313" key="9">
    <source>
        <dbReference type="Proteomes" id="UP001164746"/>
    </source>
</evidence>
<comment type="subcellular location">
    <subcellularLocation>
        <location evidence="1 6">Nucleus</location>
    </subcellularLocation>
</comment>
<evidence type="ECO:0000256" key="5">
    <source>
        <dbReference type="ARBA" id="ARBA00031954"/>
    </source>
</evidence>
<comment type="function">
    <text evidence="6">Component of the Mediator complex, a coactivator involved in the regulated transcription of nearly all RNA polymerase II-dependent genes. Mediator functions as a bridge to convey information from gene-specific regulatory proteins to the basal RNA polymerase II transcription machinery. Mediator is recruited to promoters by direct interactions with regulatory proteins and serves as a scaffold for the assembly of a functional preinitiation complex with RNA polymerase II and the general transcription factors.</text>
</comment>
<evidence type="ECO:0000256" key="1">
    <source>
        <dbReference type="ARBA" id="ARBA00004123"/>
    </source>
</evidence>
<comment type="subunit">
    <text evidence="6">Component of the Mediator complex.</text>
</comment>
<keyword evidence="9" id="KW-1185">Reference proteome</keyword>
<dbReference type="Proteomes" id="UP001164746">
    <property type="component" value="Chromosome 14"/>
</dbReference>
<accession>A0ABY7FXK6</accession>